<dbReference type="HOGENOM" id="CLU_017006_2_0_1"/>
<reference evidence="2 3" key="1">
    <citation type="journal article" date="2012" name="PLoS Pathog.">
        <title>Diverse lifestyles and strategies of plant pathogenesis encoded in the genomes of eighteen Dothideomycetes fungi.</title>
        <authorList>
            <person name="Ohm R.A."/>
            <person name="Feau N."/>
            <person name="Henrissat B."/>
            <person name="Schoch C.L."/>
            <person name="Horwitz B.A."/>
            <person name="Barry K.W."/>
            <person name="Condon B.J."/>
            <person name="Copeland A.C."/>
            <person name="Dhillon B."/>
            <person name="Glaser F."/>
            <person name="Hesse C.N."/>
            <person name="Kosti I."/>
            <person name="LaButti K."/>
            <person name="Lindquist E.A."/>
            <person name="Lucas S."/>
            <person name="Salamov A.A."/>
            <person name="Bradshaw R.E."/>
            <person name="Ciuffetti L."/>
            <person name="Hamelin R.C."/>
            <person name="Kema G.H.J."/>
            <person name="Lawrence C."/>
            <person name="Scott J.A."/>
            <person name="Spatafora J.W."/>
            <person name="Turgeon B.G."/>
            <person name="de Wit P.J.G.M."/>
            <person name="Zhong S."/>
            <person name="Goodwin S.B."/>
            <person name="Grigoriev I.V."/>
        </authorList>
    </citation>
    <scope>NUCLEOTIDE SEQUENCE [LARGE SCALE GENOMIC DNA]</scope>
    <source>
        <strain evidence="3">28A</strain>
    </source>
</reference>
<dbReference type="Gene3D" id="2.30.110.10">
    <property type="entry name" value="Electron Transport, Fmn-binding Protein, Chain A"/>
    <property type="match status" value="1"/>
</dbReference>
<proteinExistence type="predicted"/>
<sequence>MSFSIGMPWHDGEAKMHRLLRVPPQDNPTSAMLTPQASFMFQRAPLQAFGTLDTQSRPWVTLWGGSSGFSEPLGQGMVGTRTLVDSKYDPVVRALVGDAEKSAVAPLTHGADGKLIAGLAIDLMTRKRVKTAGRLVAAMLQEVQGQGENELVQTQDQLQIVTKIEQSLGNCPKYLNQYVIRPALVAPQLVADGPSLSVEGQDLIAKSDMFFLSTSTEDDMDVNHRGGPLGFVRIISASEIAYPEYSGNRLYQSLGNLQLNPKIGLAFPDYATGEVLYVTGTAEILAGKKAAELLPGSNLAVKISIQQSRFVRGGLAFRGEKKEQSPYNPRVWPLASEGNVRAGIFNSTTWPSSQIFARLMQKTLLSPTIARFTFSVSGPGVNYNAGQWVALDFKAELDVGYEHMRDEDPSSLNDDFVRTFTISSMPSSSSNTDREQEFDITIRKVGPVTSFLFNQNERAGLEVPILGIGGEFAVRQEKEQVIAPFVAGGVGITPLLALLPRLKLAPDRFRLFWALRVEDKGFMEDTFERHHELAVCTNVYLTGAQDGTNSLEEMESAGASVSRRRLTKSDLDKIEAETWYLCAGKGLSREVLSWLTGQNVVSEDFSY</sequence>
<evidence type="ECO:0000259" key="1">
    <source>
        <dbReference type="PROSITE" id="PS51384"/>
    </source>
</evidence>
<dbReference type="SUPFAM" id="SSF50475">
    <property type="entry name" value="FMN-binding split barrel"/>
    <property type="match status" value="1"/>
</dbReference>
<protein>
    <recommendedName>
        <fullName evidence="1">FAD-binding FR-type domain-containing protein</fullName>
    </recommendedName>
</protein>
<reference evidence="2 3" key="2">
    <citation type="journal article" date="2013" name="PLoS Genet.">
        <title>Comparative genome structure, secondary metabolite, and effector coding capacity across Cochliobolus pathogens.</title>
        <authorList>
            <person name="Condon B.J."/>
            <person name="Leng Y."/>
            <person name="Wu D."/>
            <person name="Bushley K.E."/>
            <person name="Ohm R.A."/>
            <person name="Otillar R."/>
            <person name="Martin J."/>
            <person name="Schackwitz W."/>
            <person name="Grimwood J."/>
            <person name="MohdZainudin N."/>
            <person name="Xue C."/>
            <person name="Wang R."/>
            <person name="Manning V.A."/>
            <person name="Dhillon B."/>
            <person name="Tu Z.J."/>
            <person name="Steffenson B.J."/>
            <person name="Salamov A."/>
            <person name="Sun H."/>
            <person name="Lowry S."/>
            <person name="LaButti K."/>
            <person name="Han J."/>
            <person name="Copeland A."/>
            <person name="Lindquist E."/>
            <person name="Barry K."/>
            <person name="Schmutz J."/>
            <person name="Baker S.E."/>
            <person name="Ciuffetti L.M."/>
            <person name="Grigoriev I.V."/>
            <person name="Zhong S."/>
            <person name="Turgeon B.G."/>
        </authorList>
    </citation>
    <scope>NUCLEOTIDE SEQUENCE [LARGE SCALE GENOMIC DNA]</scope>
    <source>
        <strain evidence="3">28A</strain>
    </source>
</reference>
<dbReference type="InterPro" id="IPR017927">
    <property type="entry name" value="FAD-bd_FR_type"/>
</dbReference>
<dbReference type="SUPFAM" id="SSF52343">
    <property type="entry name" value="Ferredoxin reductase-like, C-terminal NADP-linked domain"/>
    <property type="match status" value="1"/>
</dbReference>
<dbReference type="OrthoDB" id="436496at2759"/>
<evidence type="ECO:0000313" key="2">
    <source>
        <dbReference type="EMBL" id="EOA88273.1"/>
    </source>
</evidence>
<dbReference type="SUPFAM" id="SSF63380">
    <property type="entry name" value="Riboflavin synthase domain-like"/>
    <property type="match status" value="1"/>
</dbReference>
<dbReference type="InterPro" id="IPR012349">
    <property type="entry name" value="Split_barrel_FMN-bd"/>
</dbReference>
<dbReference type="EMBL" id="KB908548">
    <property type="protein sequence ID" value="EOA88273.1"/>
    <property type="molecule type" value="Genomic_DNA"/>
</dbReference>
<dbReference type="InterPro" id="IPR039261">
    <property type="entry name" value="FNR_nucleotide-bd"/>
</dbReference>
<dbReference type="PANTHER" id="PTHR42815:SF2">
    <property type="entry name" value="FAD-BINDING, PUTATIVE (AFU_ORTHOLOGUE AFUA_6G07600)-RELATED"/>
    <property type="match status" value="1"/>
</dbReference>
<dbReference type="PANTHER" id="PTHR42815">
    <property type="entry name" value="FAD-BINDING, PUTATIVE (AFU_ORTHOLOGUE AFUA_6G07600)-RELATED"/>
    <property type="match status" value="1"/>
</dbReference>
<keyword evidence="3" id="KW-1185">Reference proteome</keyword>
<gene>
    <name evidence="2" type="ORF">SETTUDRAFT_108218</name>
</gene>
<dbReference type="Gene3D" id="2.40.30.10">
    <property type="entry name" value="Translation factors"/>
    <property type="match status" value="1"/>
</dbReference>
<dbReference type="InterPro" id="IPR017938">
    <property type="entry name" value="Riboflavin_synthase-like_b-brl"/>
</dbReference>
<dbReference type="RefSeq" id="XP_008024296.1">
    <property type="nucleotide sequence ID" value="XM_008026105.1"/>
</dbReference>
<dbReference type="AlphaFoldDB" id="R0K5F9"/>
<dbReference type="GO" id="GO:0016491">
    <property type="term" value="F:oxidoreductase activity"/>
    <property type="evidence" value="ECO:0007669"/>
    <property type="project" value="InterPro"/>
</dbReference>
<dbReference type="PROSITE" id="PS51384">
    <property type="entry name" value="FAD_FR"/>
    <property type="match status" value="1"/>
</dbReference>
<organism evidence="2 3">
    <name type="scientific">Exserohilum turcicum (strain 28A)</name>
    <name type="common">Northern leaf blight fungus</name>
    <name type="synonym">Setosphaeria turcica</name>
    <dbReference type="NCBI Taxonomy" id="671987"/>
    <lineage>
        <taxon>Eukaryota</taxon>
        <taxon>Fungi</taxon>
        <taxon>Dikarya</taxon>
        <taxon>Ascomycota</taxon>
        <taxon>Pezizomycotina</taxon>
        <taxon>Dothideomycetes</taxon>
        <taxon>Pleosporomycetidae</taxon>
        <taxon>Pleosporales</taxon>
        <taxon>Pleosporineae</taxon>
        <taxon>Pleosporaceae</taxon>
        <taxon>Exserohilum</taxon>
    </lineage>
</organism>
<dbReference type="Proteomes" id="UP000016935">
    <property type="component" value="Unassembled WGS sequence"/>
</dbReference>
<dbReference type="GeneID" id="19395290"/>
<feature type="domain" description="FAD-binding FR-type" evidence="1">
    <location>
        <begin position="352"/>
        <end position="475"/>
    </location>
</feature>
<accession>R0K5F9</accession>
<evidence type="ECO:0000313" key="3">
    <source>
        <dbReference type="Proteomes" id="UP000016935"/>
    </source>
</evidence>
<name>R0K5F9_EXST2</name>
<dbReference type="STRING" id="671987.R0K5F9"/>
<dbReference type="eggNOG" id="ENOG502S4EX">
    <property type="taxonomic scope" value="Eukaryota"/>
</dbReference>
<dbReference type="Gene3D" id="3.40.50.80">
    <property type="entry name" value="Nucleotide-binding domain of ferredoxin-NADP reductase (FNR) module"/>
    <property type="match status" value="1"/>
</dbReference>